<dbReference type="GO" id="GO:0050897">
    <property type="term" value="F:cobalt ion binding"/>
    <property type="evidence" value="ECO:0007669"/>
    <property type="project" value="InterPro"/>
</dbReference>
<comment type="similarity">
    <text evidence="3">Belongs to the metallo-dependent hydrolases superfamily. Hydantoinase/dihydropyrimidinase family.</text>
</comment>
<dbReference type="InterPro" id="IPR017593">
    <property type="entry name" value="Allantoinase"/>
</dbReference>
<dbReference type="PANTHER" id="PTHR43668">
    <property type="entry name" value="ALLANTOINASE"/>
    <property type="match status" value="1"/>
</dbReference>
<dbReference type="InterPro" id="IPR011059">
    <property type="entry name" value="Metal-dep_hydrolase_composite"/>
</dbReference>
<dbReference type="NCBIfam" id="TIGR00857">
    <property type="entry name" value="pyrC_multi"/>
    <property type="match status" value="1"/>
</dbReference>
<evidence type="ECO:0000256" key="4">
    <source>
        <dbReference type="ARBA" id="ARBA00010368"/>
    </source>
</evidence>
<evidence type="ECO:0000259" key="10">
    <source>
        <dbReference type="Pfam" id="PF01979"/>
    </source>
</evidence>
<evidence type="ECO:0000256" key="8">
    <source>
        <dbReference type="ARBA" id="ARBA00022801"/>
    </source>
</evidence>
<comment type="subunit">
    <text evidence="5">Homotetramer.</text>
</comment>
<keyword evidence="7" id="KW-0479">Metal-binding</keyword>
<dbReference type="InterPro" id="IPR006680">
    <property type="entry name" value="Amidohydro-rel"/>
</dbReference>
<dbReference type="Proteomes" id="UP000244093">
    <property type="component" value="Unassembled WGS sequence"/>
</dbReference>
<dbReference type="InterPro" id="IPR002195">
    <property type="entry name" value="Dihydroorotase_CS"/>
</dbReference>
<organism evidence="11 12">
    <name type="scientific">Zestosphaera tikiterensis</name>
    <dbReference type="NCBI Taxonomy" id="1973259"/>
    <lineage>
        <taxon>Archaea</taxon>
        <taxon>Thermoproteota</taxon>
        <taxon>Thermoprotei</taxon>
        <taxon>Desulfurococcales</taxon>
        <taxon>Desulfurococcaceae</taxon>
        <taxon>Zestosphaera</taxon>
    </lineage>
</organism>
<dbReference type="GO" id="GO:0006145">
    <property type="term" value="P:purine nucleobase catabolic process"/>
    <property type="evidence" value="ECO:0007669"/>
    <property type="project" value="TreeGrafter"/>
</dbReference>
<reference evidence="11" key="2">
    <citation type="journal article" date="2018" name="Syst. Appl. Microbiol.">
        <title>A new symbiotic nanoarchaeote (Candidatus Nanoclepta minutus) and its host (Zestosphaera tikiterensis gen. nov., sp. nov.) from a New Zealand hot spring.</title>
        <authorList>
            <person name="St John E."/>
            <person name="Liu Y."/>
            <person name="Podar M."/>
            <person name="Stott M.B."/>
            <person name="Meneghin J."/>
            <person name="Chen Z."/>
            <person name="Lagutin K."/>
            <person name="Mitchell K."/>
            <person name="Reysenbach A.L."/>
        </authorList>
    </citation>
    <scope>NUCLEOTIDE SEQUENCE [LARGE SCALE GENOMIC DNA]</scope>
    <source>
        <strain evidence="11">NZ3</strain>
    </source>
</reference>
<comment type="similarity">
    <text evidence="4">Belongs to the metallo-dependent hydrolases superfamily. Allantoinase family.</text>
</comment>
<dbReference type="Gene3D" id="2.30.40.10">
    <property type="entry name" value="Urease, subunit C, domain 1"/>
    <property type="match status" value="1"/>
</dbReference>
<dbReference type="PROSITE" id="PS00483">
    <property type="entry name" value="DIHYDROOROTASE_2"/>
    <property type="match status" value="1"/>
</dbReference>
<dbReference type="Pfam" id="PF01979">
    <property type="entry name" value="Amidohydro_1"/>
    <property type="match status" value="1"/>
</dbReference>
<keyword evidence="8" id="KW-0378">Hydrolase</keyword>
<gene>
    <name evidence="11" type="ORF">B7O98_03880</name>
</gene>
<dbReference type="EMBL" id="NBVN01000002">
    <property type="protein sequence ID" value="PUA33566.1"/>
    <property type="molecule type" value="Genomic_DNA"/>
</dbReference>
<evidence type="ECO:0000256" key="9">
    <source>
        <dbReference type="ARBA" id="ARBA00022833"/>
    </source>
</evidence>
<dbReference type="GO" id="GO:0000256">
    <property type="term" value="P:allantoin catabolic process"/>
    <property type="evidence" value="ECO:0007669"/>
    <property type="project" value="InterPro"/>
</dbReference>
<proteinExistence type="inferred from homology"/>
<evidence type="ECO:0000256" key="7">
    <source>
        <dbReference type="ARBA" id="ARBA00022723"/>
    </source>
</evidence>
<dbReference type="EC" id="3.5.2.5" evidence="6"/>
<dbReference type="InterPro" id="IPR032466">
    <property type="entry name" value="Metal_Hydrolase"/>
</dbReference>
<name>A0A2R7Y7W5_9CREN</name>
<evidence type="ECO:0000256" key="1">
    <source>
        <dbReference type="ARBA" id="ARBA00001947"/>
    </source>
</evidence>
<reference evidence="11" key="1">
    <citation type="submission" date="2017-04" db="EMBL/GenBank/DDBJ databases">
        <authorList>
            <person name="Afonso C.L."/>
            <person name="Miller P.J."/>
            <person name="Scott M.A."/>
            <person name="Spackman E."/>
            <person name="Goraichik I."/>
            <person name="Dimitrov K.M."/>
            <person name="Suarez D.L."/>
            <person name="Swayne D.E."/>
        </authorList>
    </citation>
    <scope>NUCLEOTIDE SEQUENCE</scope>
    <source>
        <strain evidence="11">NZ3</strain>
    </source>
</reference>
<dbReference type="GO" id="GO:0008270">
    <property type="term" value="F:zinc ion binding"/>
    <property type="evidence" value="ECO:0007669"/>
    <property type="project" value="InterPro"/>
</dbReference>
<comment type="pathway">
    <text evidence="2">Nitrogen metabolism; (S)-allantoin degradation; allantoate from (S)-allantoin: step 1/1.</text>
</comment>
<dbReference type="GO" id="GO:0004038">
    <property type="term" value="F:allantoinase activity"/>
    <property type="evidence" value="ECO:0007669"/>
    <property type="project" value="UniProtKB-EC"/>
</dbReference>
<evidence type="ECO:0000256" key="2">
    <source>
        <dbReference type="ARBA" id="ARBA00004968"/>
    </source>
</evidence>
<evidence type="ECO:0000313" key="11">
    <source>
        <dbReference type="EMBL" id="PUA33566.1"/>
    </source>
</evidence>
<comment type="cofactor">
    <cofactor evidence="1">
        <name>Zn(2+)</name>
        <dbReference type="ChEBI" id="CHEBI:29105"/>
    </cofactor>
</comment>
<accession>A0A2R7Y7W5</accession>
<dbReference type="FunFam" id="3.20.20.140:FF:000174">
    <property type="entry name" value="Dihydropyrimidinase-related protein 2"/>
    <property type="match status" value="1"/>
</dbReference>
<feature type="domain" description="Amidohydrolase-related" evidence="10">
    <location>
        <begin position="53"/>
        <end position="427"/>
    </location>
</feature>
<dbReference type="NCBIfam" id="TIGR03178">
    <property type="entry name" value="allantoinase"/>
    <property type="match status" value="1"/>
</dbReference>
<dbReference type="SUPFAM" id="SSF51338">
    <property type="entry name" value="Composite domain of metallo-dependent hydrolases"/>
    <property type="match status" value="1"/>
</dbReference>
<evidence type="ECO:0000256" key="6">
    <source>
        <dbReference type="ARBA" id="ARBA00012863"/>
    </source>
</evidence>
<protein>
    <recommendedName>
        <fullName evidence="6">allantoinase</fullName>
        <ecNumber evidence="6">3.5.2.5</ecNumber>
    </recommendedName>
</protein>
<evidence type="ECO:0000256" key="5">
    <source>
        <dbReference type="ARBA" id="ARBA00011881"/>
    </source>
</evidence>
<evidence type="ECO:0000256" key="3">
    <source>
        <dbReference type="ARBA" id="ARBA00008829"/>
    </source>
</evidence>
<dbReference type="Gene3D" id="3.20.20.140">
    <property type="entry name" value="Metal-dependent hydrolases"/>
    <property type="match status" value="1"/>
</dbReference>
<dbReference type="PANTHER" id="PTHR43668:SF2">
    <property type="entry name" value="ALLANTOINASE"/>
    <property type="match status" value="1"/>
</dbReference>
<dbReference type="AlphaFoldDB" id="A0A2R7Y7W5"/>
<keyword evidence="9" id="KW-0862">Zinc</keyword>
<comment type="caution">
    <text evidence="11">The sequence shown here is derived from an EMBL/GenBank/DDBJ whole genome shotgun (WGS) entry which is preliminary data.</text>
</comment>
<dbReference type="InterPro" id="IPR050138">
    <property type="entry name" value="DHOase/Allantoinase_Hydrolase"/>
</dbReference>
<dbReference type="GO" id="GO:0005737">
    <property type="term" value="C:cytoplasm"/>
    <property type="evidence" value="ECO:0007669"/>
    <property type="project" value="TreeGrafter"/>
</dbReference>
<dbReference type="SUPFAM" id="SSF51556">
    <property type="entry name" value="Metallo-dependent hydrolases"/>
    <property type="match status" value="1"/>
</dbReference>
<sequence length="448" mass="48772">MRGGNLLVRNGLIVTSEAMFKADVKVVDGKIVSIGEGLSNEGVDEVIDAKGMLVLPGVVDEHVHMREPGLEFKDDFTHGTKAAALGGVTTVIEQPNTLPPVEDSNTLLAKAKLLEGKAFVDFALYGVLYDSNVHNFEDMISSGAVGFKVFLGPTTGNIPPPSTGSLYHILSLSAKHNVTIAFHAEDNDLVNYFTNKVRSEGRVDAKAHEDARPPICEELAVIKLATIAKRTGGHAHILHLSSKEAVEVIKEGKVRGVKLTGETCPHYLLLSNEDYVKYGTLMKVNPPIRGLTHQQALWEGIKEGVIETIGSDHAPHTVEEKKKSVWEASSGFIGVQTLLPLTLDAALKGKLQLTLLPKLLSENPAKLFKLWPRKGVINVGSDGDLVIVDPNEEFTITQEWLISKNPVTPFIGWKVRGRIKHTILRGVPIVRDGILQNVSQGSWLKAIF</sequence>
<evidence type="ECO:0000313" key="12">
    <source>
        <dbReference type="Proteomes" id="UP000244093"/>
    </source>
</evidence>